<organism evidence="1 2">
    <name type="scientific">Cucumis melo var. makuwa</name>
    <name type="common">Oriental melon</name>
    <dbReference type="NCBI Taxonomy" id="1194695"/>
    <lineage>
        <taxon>Eukaryota</taxon>
        <taxon>Viridiplantae</taxon>
        <taxon>Streptophyta</taxon>
        <taxon>Embryophyta</taxon>
        <taxon>Tracheophyta</taxon>
        <taxon>Spermatophyta</taxon>
        <taxon>Magnoliopsida</taxon>
        <taxon>eudicotyledons</taxon>
        <taxon>Gunneridae</taxon>
        <taxon>Pentapetalae</taxon>
        <taxon>rosids</taxon>
        <taxon>fabids</taxon>
        <taxon>Cucurbitales</taxon>
        <taxon>Cucurbitaceae</taxon>
        <taxon>Benincaseae</taxon>
        <taxon>Cucumis</taxon>
    </lineage>
</organism>
<name>A0A5D3CA87_CUCMM</name>
<sequence length="151" mass="16559">MEVTPKLEDLLSLGINDLLTLSREVNDTIIEILKNDDVSTIVTSPTKTCDSCFISISFSDEDLLLRSKLHNRPLYVSGYVQEQKLNQILIDNGSTVNILPKSTMNQLGISVEELSNSKLVIQGVNQGAQQAIGTVHLEIAIGDLQATTIFM</sequence>
<reference evidence="1 2" key="1">
    <citation type="submission" date="2019-08" db="EMBL/GenBank/DDBJ databases">
        <title>Draft genome sequences of two oriental melons (Cucumis melo L. var makuwa).</title>
        <authorList>
            <person name="Kwon S.-Y."/>
        </authorList>
    </citation>
    <scope>NUCLEOTIDE SEQUENCE [LARGE SCALE GENOMIC DNA]</scope>
    <source>
        <strain evidence="2">cv. Chang Bougi</strain>
        <tissue evidence="1">Leaf</tissue>
    </source>
</reference>
<dbReference type="AlphaFoldDB" id="A0A5D3CA87"/>
<dbReference type="Gene3D" id="2.40.70.10">
    <property type="entry name" value="Acid Proteases"/>
    <property type="match status" value="1"/>
</dbReference>
<comment type="caution">
    <text evidence="1">The sequence shown here is derived from an EMBL/GenBank/DDBJ whole genome shotgun (WGS) entry which is preliminary data.</text>
</comment>
<dbReference type="SUPFAM" id="SSF50630">
    <property type="entry name" value="Acid proteases"/>
    <property type="match status" value="1"/>
</dbReference>
<proteinExistence type="predicted"/>
<protein>
    <submittedName>
        <fullName evidence="1">Ty3-gypsy retrotransposon protein</fullName>
    </submittedName>
</protein>
<dbReference type="EMBL" id="SSTD01012952">
    <property type="protein sequence ID" value="TYK08098.1"/>
    <property type="molecule type" value="Genomic_DNA"/>
</dbReference>
<gene>
    <name evidence="1" type="ORF">E5676_scaffold265G002580</name>
</gene>
<evidence type="ECO:0000313" key="1">
    <source>
        <dbReference type="EMBL" id="TYK08098.1"/>
    </source>
</evidence>
<accession>A0A5D3CA87</accession>
<dbReference type="Proteomes" id="UP000321947">
    <property type="component" value="Unassembled WGS sequence"/>
</dbReference>
<evidence type="ECO:0000313" key="2">
    <source>
        <dbReference type="Proteomes" id="UP000321947"/>
    </source>
</evidence>
<dbReference type="InterPro" id="IPR021109">
    <property type="entry name" value="Peptidase_aspartic_dom_sf"/>
</dbReference>